<dbReference type="STRING" id="1798680.A3J66_00565"/>
<dbReference type="SUPFAM" id="SSF103647">
    <property type="entry name" value="TSP type-3 repeat"/>
    <property type="match status" value="1"/>
</dbReference>
<protein>
    <submittedName>
        <fullName evidence="3">Uncharacterized protein</fullName>
    </submittedName>
</protein>
<feature type="compositionally biased region" description="Basic and acidic residues" evidence="1">
    <location>
        <begin position="337"/>
        <end position="351"/>
    </location>
</feature>
<feature type="signal peptide" evidence="2">
    <location>
        <begin position="1"/>
        <end position="25"/>
    </location>
</feature>
<comment type="caution">
    <text evidence="3">The sequence shown here is derived from an EMBL/GenBank/DDBJ whole genome shotgun (WGS) entry which is preliminary data.</text>
</comment>
<proteinExistence type="predicted"/>
<dbReference type="Proteomes" id="UP000176282">
    <property type="component" value="Unassembled WGS sequence"/>
</dbReference>
<dbReference type="AlphaFoldDB" id="A0A1F6MA13"/>
<feature type="chain" id="PRO_5009525620" evidence="2">
    <location>
        <begin position="26"/>
        <end position="503"/>
    </location>
</feature>
<sequence length="503" mass="56872">MSKKQFSFVLFSIFLFFVFISQVSAATVEPMLKINGGARTVTSRRVTLTIIPTKNAREMRISNEGDFAGASWEPVDQQKEWVLSFGGGTKVVYAQFRDNLSQSSEIIRGRIILSAPQGIQADFSINNSATTTNSRYVTLKMTYGAGVELVALNNTNSFDGVQFQPIEKTVQWILSPGSGQKTVYAKFKNTNGDTYIANRIIIYQQPDRYIEEGTILRGQSDSVYYLGFDGRIHPFIHSAVYHSFYQDFSKVTSIGNQKLREYLVGSPVCVRQGTWLLQFTGFAKIYAVEPGCMLRPLRSEVEAYVLYGPSWVKRVVRLDPVQLSFYQIHEVTTLARDKDQDRDGISRENEIKYGTSDGSVDSDNDKLSDYEEISYWFSDPTLADTDGDGVADGVEILQNQNPVGVGTLQEIPEGAYTFPYGSVVYRWWDNKKYYYSMQDGRMYFLADALSMKAFISNNFQSLFVISPPSPIDFEPQAGSWRILEDHPYIKSPLTRIYNTVTPL</sequence>
<dbReference type="GO" id="GO:0005509">
    <property type="term" value="F:calcium ion binding"/>
    <property type="evidence" value="ECO:0007669"/>
    <property type="project" value="InterPro"/>
</dbReference>
<reference evidence="3 4" key="1">
    <citation type="journal article" date="2016" name="Nat. Commun.">
        <title>Thousands of microbial genomes shed light on interconnected biogeochemical processes in an aquifer system.</title>
        <authorList>
            <person name="Anantharaman K."/>
            <person name="Brown C.T."/>
            <person name="Hug L.A."/>
            <person name="Sharon I."/>
            <person name="Castelle C.J."/>
            <person name="Probst A.J."/>
            <person name="Thomas B.C."/>
            <person name="Singh A."/>
            <person name="Wilkins M.J."/>
            <person name="Karaoz U."/>
            <person name="Brodie E.L."/>
            <person name="Williams K.H."/>
            <person name="Hubbard S.S."/>
            <person name="Banfield J.F."/>
        </authorList>
    </citation>
    <scope>NUCLEOTIDE SEQUENCE [LARGE SCALE GENOMIC DNA]</scope>
</reference>
<dbReference type="EMBL" id="MFQB01000016">
    <property type="protein sequence ID" value="OGH68459.1"/>
    <property type="molecule type" value="Genomic_DNA"/>
</dbReference>
<accession>A0A1F6MA13</accession>
<organism evidence="3 4">
    <name type="scientific">Candidatus Magasanikbacteria bacterium RIFCSPHIGHO2_02_FULL_47_14</name>
    <dbReference type="NCBI Taxonomy" id="1798680"/>
    <lineage>
        <taxon>Bacteria</taxon>
        <taxon>Candidatus Magasanikiibacteriota</taxon>
    </lineage>
</organism>
<keyword evidence="2" id="KW-0732">Signal</keyword>
<evidence type="ECO:0000313" key="4">
    <source>
        <dbReference type="Proteomes" id="UP000176282"/>
    </source>
</evidence>
<evidence type="ECO:0000256" key="2">
    <source>
        <dbReference type="SAM" id="SignalP"/>
    </source>
</evidence>
<evidence type="ECO:0000256" key="1">
    <source>
        <dbReference type="SAM" id="MobiDB-lite"/>
    </source>
</evidence>
<evidence type="ECO:0000313" key="3">
    <source>
        <dbReference type="EMBL" id="OGH68459.1"/>
    </source>
</evidence>
<gene>
    <name evidence="3" type="ORF">A3J66_00565</name>
</gene>
<feature type="region of interest" description="Disordered" evidence="1">
    <location>
        <begin position="337"/>
        <end position="362"/>
    </location>
</feature>
<dbReference type="InterPro" id="IPR028974">
    <property type="entry name" value="TSP_type-3_rpt"/>
</dbReference>
<name>A0A1F6MA13_9BACT</name>